<dbReference type="Pfam" id="PF13407">
    <property type="entry name" value="Peripla_BP_4"/>
    <property type="match status" value="1"/>
</dbReference>
<name>A0A2W7N222_9RHOB</name>
<dbReference type="PANTHER" id="PTHR46847:SF1">
    <property type="entry name" value="D-ALLOSE-BINDING PERIPLASMIC PROTEIN-RELATED"/>
    <property type="match status" value="1"/>
</dbReference>
<dbReference type="EMBL" id="QKZL01000016">
    <property type="protein sequence ID" value="PZX13743.1"/>
    <property type="molecule type" value="Genomic_DNA"/>
</dbReference>
<keyword evidence="7" id="KW-1185">Reference proteome</keyword>
<organism evidence="6 7">
    <name type="scientific">Palleronia aestuarii</name>
    <dbReference type="NCBI Taxonomy" id="568105"/>
    <lineage>
        <taxon>Bacteria</taxon>
        <taxon>Pseudomonadati</taxon>
        <taxon>Pseudomonadota</taxon>
        <taxon>Alphaproteobacteria</taxon>
        <taxon>Rhodobacterales</taxon>
        <taxon>Roseobacteraceae</taxon>
        <taxon>Palleronia</taxon>
    </lineage>
</organism>
<comment type="similarity">
    <text evidence="2">Belongs to the bacterial solute-binding protein 2 family.</text>
</comment>
<evidence type="ECO:0000256" key="2">
    <source>
        <dbReference type="ARBA" id="ARBA00007639"/>
    </source>
</evidence>
<comment type="caution">
    <text evidence="6">The sequence shown here is derived from an EMBL/GenBank/DDBJ whole genome shotgun (WGS) entry which is preliminary data.</text>
</comment>
<reference evidence="6 7" key="1">
    <citation type="submission" date="2018-06" db="EMBL/GenBank/DDBJ databases">
        <title>Genomic Encyclopedia of Archaeal and Bacterial Type Strains, Phase II (KMG-II): from individual species to whole genera.</title>
        <authorList>
            <person name="Goeker M."/>
        </authorList>
    </citation>
    <scope>NUCLEOTIDE SEQUENCE [LARGE SCALE GENOMIC DNA]</scope>
    <source>
        <strain evidence="6 7">DSM 22009</strain>
    </source>
</reference>
<protein>
    <submittedName>
        <fullName evidence="6">Ribose transport system substrate-binding protein</fullName>
    </submittedName>
</protein>
<evidence type="ECO:0000256" key="1">
    <source>
        <dbReference type="ARBA" id="ARBA00004196"/>
    </source>
</evidence>
<dbReference type="InterPro" id="IPR025997">
    <property type="entry name" value="SBP_2_dom"/>
</dbReference>
<sequence>MNSIFRRTAIAAVFGAGLAMAASAQEQSLPEDVSITLVPGLTTDAFYITMNRGAQLAAEALGIEVNFQGAEEFDPVLQTPVLDAVIARGPDAILIAPTDSTQMIEPLRRASDAGIPVITVDTYVGDGTYQDGSGDADFPISYIASDNVLGGRIAARAMAERIDEAGKVYVAHLRPGVSTMDQREEGFRAEIEENYPDIEVLDTQYNENDASQAASQFQAVLARNPDIKGVFGANLFSALGAANGVEGADMSDQVTVIAFDAPPSITNNIASGQVDAAIAQHPAEIGYYGVMTAYAVLSGQSVPTQIGTGFTVIDAENVDSDEVAPFIYSE</sequence>
<evidence type="ECO:0000313" key="7">
    <source>
        <dbReference type="Proteomes" id="UP000248916"/>
    </source>
</evidence>
<comment type="subcellular location">
    <subcellularLocation>
        <location evidence="1">Cell envelope</location>
    </subcellularLocation>
</comment>
<proteinExistence type="inferred from homology"/>
<evidence type="ECO:0000256" key="3">
    <source>
        <dbReference type="ARBA" id="ARBA00022729"/>
    </source>
</evidence>
<accession>A0A2W7N222</accession>
<evidence type="ECO:0000256" key="4">
    <source>
        <dbReference type="SAM" id="SignalP"/>
    </source>
</evidence>
<evidence type="ECO:0000259" key="5">
    <source>
        <dbReference type="Pfam" id="PF13407"/>
    </source>
</evidence>
<dbReference type="InterPro" id="IPR028082">
    <property type="entry name" value="Peripla_BP_I"/>
</dbReference>
<dbReference type="GO" id="GO:0030313">
    <property type="term" value="C:cell envelope"/>
    <property type="evidence" value="ECO:0007669"/>
    <property type="project" value="UniProtKB-SubCell"/>
</dbReference>
<dbReference type="CDD" id="cd20007">
    <property type="entry name" value="PBP1_ABC_sugar_binding-like"/>
    <property type="match status" value="1"/>
</dbReference>
<dbReference type="AlphaFoldDB" id="A0A2W7N222"/>
<dbReference type="Gene3D" id="3.40.50.2300">
    <property type="match status" value="2"/>
</dbReference>
<feature type="domain" description="Periplasmic binding protein" evidence="5">
    <location>
        <begin position="36"/>
        <end position="300"/>
    </location>
</feature>
<feature type="chain" id="PRO_5016116863" evidence="4">
    <location>
        <begin position="25"/>
        <end position="330"/>
    </location>
</feature>
<gene>
    <name evidence="6" type="ORF">LX81_03077</name>
</gene>
<evidence type="ECO:0000313" key="6">
    <source>
        <dbReference type="EMBL" id="PZX13743.1"/>
    </source>
</evidence>
<keyword evidence="3 4" id="KW-0732">Signal</keyword>
<dbReference type="SUPFAM" id="SSF53822">
    <property type="entry name" value="Periplasmic binding protein-like I"/>
    <property type="match status" value="1"/>
</dbReference>
<feature type="signal peptide" evidence="4">
    <location>
        <begin position="1"/>
        <end position="24"/>
    </location>
</feature>
<dbReference type="PANTHER" id="PTHR46847">
    <property type="entry name" value="D-ALLOSE-BINDING PERIPLASMIC PROTEIN-RELATED"/>
    <property type="match status" value="1"/>
</dbReference>
<dbReference type="RefSeq" id="WP_234822631.1">
    <property type="nucleotide sequence ID" value="NZ_QKZL01000016.1"/>
</dbReference>
<dbReference type="GO" id="GO:0030246">
    <property type="term" value="F:carbohydrate binding"/>
    <property type="evidence" value="ECO:0007669"/>
    <property type="project" value="UniProtKB-ARBA"/>
</dbReference>
<dbReference type="Proteomes" id="UP000248916">
    <property type="component" value="Unassembled WGS sequence"/>
</dbReference>